<dbReference type="RefSeq" id="WP_091150829.1">
    <property type="nucleotide sequence ID" value="NZ_FNAI01000008.1"/>
</dbReference>
<accession>A0A1G7EI82</accession>
<keyword evidence="3" id="KW-1185">Reference proteome</keyword>
<evidence type="ECO:0000313" key="3">
    <source>
        <dbReference type="Proteomes" id="UP000199072"/>
    </source>
</evidence>
<sequence length="1301" mass="147138">MLSQTYLYKISKYLAYFVYQVELENKANNFDINRHAERFFIPILNIIFRADFKRLEFEQLNYPAVDVGDADKGIAIQVTSQKGFGKITHTLSRYVAHRLYEQFPELYHLVIDMGYQTTKSQADVDQYIQDEVAKLTLDPAPSVIFPISNRLINIGQLRLLIEQQCDVTQLAEIAAFLESEYGEVTALPTFNDPLLPYRIAFGKQLNTANDQLTFQFHNPFIGRQGDVEVLRAFVEDPAQKVLAVAAEGGYGKTRLCIEYFIRHVDGDAGKEAFVVDELNFNPAALAETLTGDKIFILLLDDAHKDPAMLRSLVDVVSRLPKAKLLLTVRKALLDETLRQLPTHGRDIAIHRLERLSYEETKAMFRAQLFGMRDEFIVRFTEQARGVPAVILSICQRVADGADPQALAADFNFAQFVTELTDQTVADISKKTYIDREKIYKTIQLISLCGPVSDTGDELSLLGTVNQVDAEETEIIIDELRSAGFVSPSLRIAIQPDPYSDVIITNSLSRVAALLKNPQLAPFRERIIKNLMLLQVEGRVETQLNAMLAELIRDMETAARAGEYRSLNEGLEVLLSFAYKRPELAIEVLARLSPAFQGVEQPAANDIWGGMSLKSVFENLERLCAIAMLNTHGEAALEHNYQVVLGYSKPGDPSMLRAAFRYKEYDFREFNYAPPQPCERQQFLGRKLTALVAADHLDPTQQELALSGFSILLNPEITLETHYEQHTGAYSYGHAVVPRNAIIDAIRTQAFRDMVTLYPKSAEETKAQILTHMTRQLNFMRIPKKDHPKPMEVTADLAQSLAFLHSVIGDPVFAAQKNKLLRQLQHLERSDVKPEYREEQERLLAELTRTANYAERLQLFLDSDYFAAKAQVKDFLATSVSELGSWEGFFEHLITSRRAPGEPAGENFRLILQYLLEEEPDQALALLAYVETHHPDALETILMLAKAGIREPDLYYRIVDTLWARDTPAARANAIWVLTYARQADKSLYSEEDFDYFDQVLDEGNMTAIGNLIYNVGDYLPVNAEKTIALIGRLIDLDKDGSEHENLLYHLFGDKALTKAHADQLRDLLYQHCIDLPLETFLHAALKFLEDRFGFEALLDFLRAKFKAFAGRDELIRSYQNLKYYNPETDAGVREDQYVALIDWFARLSDAEQLTYADMLKVLQPHGPVPDSLRDKLLAAVAEHAGDERYLTGIAMCLRALRIQDSAYLRLAATIGNALAALPGCTLPDIRAIFNDGFYGNFGSRRKVGAGPFPQDVSKQAMLDEALETLELAAPVREVLLEIRANVARDIEWEKDEDLKNW</sequence>
<evidence type="ECO:0000259" key="1">
    <source>
        <dbReference type="Pfam" id="PF21941"/>
    </source>
</evidence>
<dbReference type="InterPro" id="IPR047740">
    <property type="entry name" value="SMEK_dom"/>
</dbReference>
<evidence type="ECO:0000313" key="2">
    <source>
        <dbReference type="EMBL" id="SDE63364.1"/>
    </source>
</evidence>
<dbReference type="Proteomes" id="UP000199072">
    <property type="component" value="Unassembled WGS sequence"/>
</dbReference>
<dbReference type="EMBL" id="FNAI01000008">
    <property type="protein sequence ID" value="SDE63364.1"/>
    <property type="molecule type" value="Genomic_DNA"/>
</dbReference>
<dbReference type="Pfam" id="PF21941">
    <property type="entry name" value="SMEK_N"/>
    <property type="match status" value="1"/>
</dbReference>
<dbReference type="NCBIfam" id="NF033859">
    <property type="entry name" value="SMEK_N"/>
    <property type="match status" value="1"/>
</dbReference>
<organism evidence="2 3">
    <name type="scientific">Mucilaginibacter pineti</name>
    <dbReference type="NCBI Taxonomy" id="1391627"/>
    <lineage>
        <taxon>Bacteria</taxon>
        <taxon>Pseudomonadati</taxon>
        <taxon>Bacteroidota</taxon>
        <taxon>Sphingobacteriia</taxon>
        <taxon>Sphingobacteriales</taxon>
        <taxon>Sphingobacteriaceae</taxon>
        <taxon>Mucilaginibacter</taxon>
    </lineage>
</organism>
<dbReference type="OrthoDB" id="799858at2"/>
<dbReference type="InterPro" id="IPR027417">
    <property type="entry name" value="P-loop_NTPase"/>
</dbReference>
<proteinExistence type="predicted"/>
<dbReference type="SUPFAM" id="SSF52540">
    <property type="entry name" value="P-loop containing nucleoside triphosphate hydrolases"/>
    <property type="match status" value="1"/>
</dbReference>
<name>A0A1G7EI82_9SPHI</name>
<feature type="domain" description="SMEK" evidence="1">
    <location>
        <begin position="9"/>
        <end position="125"/>
    </location>
</feature>
<dbReference type="STRING" id="1391627.SAMN05216464_10838"/>
<protein>
    <recommendedName>
        <fullName evidence="1">SMEK domain-containing protein</fullName>
    </recommendedName>
</protein>
<reference evidence="2 3" key="1">
    <citation type="submission" date="2016-10" db="EMBL/GenBank/DDBJ databases">
        <authorList>
            <person name="de Groot N.N."/>
        </authorList>
    </citation>
    <scope>NUCLEOTIDE SEQUENCE [LARGE SCALE GENOMIC DNA]</scope>
    <source>
        <strain evidence="2 3">47C3B</strain>
    </source>
</reference>
<gene>
    <name evidence="2" type="ORF">SAMN05216464_10838</name>
</gene>